<feature type="non-terminal residue" evidence="3">
    <location>
        <position position="1"/>
    </location>
</feature>
<dbReference type="OrthoDB" id="3973140at2759"/>
<feature type="compositionally biased region" description="Acidic residues" evidence="2">
    <location>
        <begin position="434"/>
        <end position="444"/>
    </location>
</feature>
<name>A0A1B7TG15_9ASCO</name>
<dbReference type="AlphaFoldDB" id="A0A1B7TG15"/>
<evidence type="ECO:0000256" key="1">
    <source>
        <dbReference type="SAM" id="Coils"/>
    </source>
</evidence>
<protein>
    <submittedName>
        <fullName evidence="3">Uncharacterized protein</fullName>
    </submittedName>
</protein>
<feature type="region of interest" description="Disordered" evidence="2">
    <location>
        <begin position="415"/>
        <end position="448"/>
    </location>
</feature>
<comment type="caution">
    <text evidence="3">The sequence shown here is derived from an EMBL/GenBank/DDBJ whole genome shotgun (WGS) entry which is preliminary data.</text>
</comment>
<evidence type="ECO:0000313" key="3">
    <source>
        <dbReference type="EMBL" id="OBA27687.1"/>
    </source>
</evidence>
<evidence type="ECO:0000313" key="4">
    <source>
        <dbReference type="Proteomes" id="UP000092321"/>
    </source>
</evidence>
<sequence length="693" mass="77354">NYDDVESKISYNPVFFIDKKANKTIVQTFETPLAAIGTKFKNLSAYSSKKKDENLANLTSLDELKSKQEEDTQRLTALMDEIIVLQEQCQPLHFKKLDELERLNHLAKFHHKVDLYKHEQEKLQIAKKVFEKEQRHRARDINRSERTNIRKQRDLQKQKRDLKKEELRGLRRHQRKLNHFEEMKKKFITDVPTQTFDAPVFDTTADDADDEENQKFSSAENATEAEPKSIAEELENAEETVAKEGEVEDAEPKDVAEEGDGDVEAKEEAEAEEEDQSGTKEYVEPDTQEEYDNKIKEIVQEFAFISKEPLITHEEEKELSKLKQKLNEKKIEVNTLAASLNNITTDMNNKLSLISDFKPPADSKIASPSLEDIKAPALFAVVPAIEKDFEVLTDNELQLSQPSDIEEIPEYVPKLSSDESELSPLQISSSDIGPETDSESEGETNETVPIGYKGVLPRRGFLRTVVHSTTAAAVLRRSAVPYVYNDWVINEGPGPDDVPAGFLGMLPQRKNLFSIPHDVGNAAFLGTAAVPSIFEKWVINEGPGADEIPTGYKGVLPQRKLLSSIPHDVGNAAFLGTATVPKVYEKWVINEGSGADDIPAGYKGVLPQRKLLSSIPHDVGNAAFLGSAVVPSVYDKWVIHEGSGDDEIPTGFRGILPQRKFLSTIPHDSASATSLGAVVVPAVFDKWVINEGT</sequence>
<feature type="coiled-coil region" evidence="1">
    <location>
        <begin position="312"/>
        <end position="339"/>
    </location>
</feature>
<gene>
    <name evidence="3" type="ORF">HANVADRAFT_1559</name>
</gene>
<dbReference type="EMBL" id="LXPE01000007">
    <property type="protein sequence ID" value="OBA27687.1"/>
    <property type="molecule type" value="Genomic_DNA"/>
</dbReference>
<feature type="region of interest" description="Disordered" evidence="2">
    <location>
        <begin position="134"/>
        <end position="170"/>
    </location>
</feature>
<keyword evidence="4" id="KW-1185">Reference proteome</keyword>
<feature type="non-terminal residue" evidence="3">
    <location>
        <position position="693"/>
    </location>
</feature>
<accession>A0A1B7TG15</accession>
<organism evidence="3 4">
    <name type="scientific">Hanseniaspora valbyensis NRRL Y-1626</name>
    <dbReference type="NCBI Taxonomy" id="766949"/>
    <lineage>
        <taxon>Eukaryota</taxon>
        <taxon>Fungi</taxon>
        <taxon>Dikarya</taxon>
        <taxon>Ascomycota</taxon>
        <taxon>Saccharomycotina</taxon>
        <taxon>Saccharomycetes</taxon>
        <taxon>Saccharomycodales</taxon>
        <taxon>Saccharomycodaceae</taxon>
        <taxon>Hanseniaspora</taxon>
    </lineage>
</organism>
<proteinExistence type="predicted"/>
<feature type="compositionally biased region" description="Basic and acidic residues" evidence="2">
    <location>
        <begin position="240"/>
        <end position="256"/>
    </location>
</feature>
<reference evidence="4" key="1">
    <citation type="journal article" date="2016" name="Proc. Natl. Acad. Sci. U.S.A.">
        <title>Comparative genomics of biotechnologically important yeasts.</title>
        <authorList>
            <person name="Riley R."/>
            <person name="Haridas S."/>
            <person name="Wolfe K.H."/>
            <person name="Lopes M.R."/>
            <person name="Hittinger C.T."/>
            <person name="Goeker M."/>
            <person name="Salamov A.A."/>
            <person name="Wisecaver J.H."/>
            <person name="Long T.M."/>
            <person name="Calvey C.H."/>
            <person name="Aerts A.L."/>
            <person name="Barry K.W."/>
            <person name="Choi C."/>
            <person name="Clum A."/>
            <person name="Coughlan A.Y."/>
            <person name="Deshpande S."/>
            <person name="Douglass A.P."/>
            <person name="Hanson S.J."/>
            <person name="Klenk H.-P."/>
            <person name="LaButti K.M."/>
            <person name="Lapidus A."/>
            <person name="Lindquist E.A."/>
            <person name="Lipzen A.M."/>
            <person name="Meier-Kolthoff J.P."/>
            <person name="Ohm R.A."/>
            <person name="Otillar R.P."/>
            <person name="Pangilinan J.L."/>
            <person name="Peng Y."/>
            <person name="Rokas A."/>
            <person name="Rosa C.A."/>
            <person name="Scheuner C."/>
            <person name="Sibirny A.A."/>
            <person name="Slot J.C."/>
            <person name="Stielow J.B."/>
            <person name="Sun H."/>
            <person name="Kurtzman C.P."/>
            <person name="Blackwell M."/>
            <person name="Grigoriev I.V."/>
            <person name="Jeffries T.W."/>
        </authorList>
    </citation>
    <scope>NUCLEOTIDE SEQUENCE [LARGE SCALE GENOMIC DNA]</scope>
    <source>
        <strain evidence="4">NRRL Y-1626</strain>
    </source>
</reference>
<feature type="compositionally biased region" description="Basic and acidic residues" evidence="2">
    <location>
        <begin position="134"/>
        <end position="169"/>
    </location>
</feature>
<keyword evidence="1" id="KW-0175">Coiled coil</keyword>
<feature type="region of interest" description="Disordered" evidence="2">
    <location>
        <begin position="198"/>
        <end position="292"/>
    </location>
</feature>
<dbReference type="Proteomes" id="UP000092321">
    <property type="component" value="Unassembled WGS sequence"/>
</dbReference>
<evidence type="ECO:0000256" key="2">
    <source>
        <dbReference type="SAM" id="MobiDB-lite"/>
    </source>
</evidence>